<dbReference type="Pfam" id="PF00732">
    <property type="entry name" value="GMC_oxred_N"/>
    <property type="match status" value="1"/>
</dbReference>
<dbReference type="NCBIfam" id="NF002550">
    <property type="entry name" value="PRK02106.1"/>
    <property type="match status" value="1"/>
</dbReference>
<comment type="cofactor">
    <cofactor evidence="1 5">
        <name>FAD</name>
        <dbReference type="ChEBI" id="CHEBI:57692"/>
    </cofactor>
</comment>
<protein>
    <submittedName>
        <fullName evidence="8">Choline dehydrogenase</fullName>
    </submittedName>
</protein>
<dbReference type="EMBL" id="BKAJ01000016">
    <property type="protein sequence ID" value="GEP53704.1"/>
    <property type="molecule type" value="Genomic_DNA"/>
</dbReference>
<dbReference type="Gene3D" id="3.30.560.10">
    <property type="entry name" value="Glucose Oxidase, domain 3"/>
    <property type="match status" value="1"/>
</dbReference>
<dbReference type="PIRSF" id="PIRSF000137">
    <property type="entry name" value="Alcohol_oxidase"/>
    <property type="match status" value="1"/>
</dbReference>
<proteinExistence type="inferred from homology"/>
<dbReference type="InterPro" id="IPR012132">
    <property type="entry name" value="GMC_OxRdtase"/>
</dbReference>
<feature type="binding site" evidence="5">
    <location>
        <begin position="93"/>
        <end position="96"/>
    </location>
    <ligand>
        <name>FAD</name>
        <dbReference type="ChEBI" id="CHEBI:57692"/>
    </ligand>
</feature>
<evidence type="ECO:0000259" key="7">
    <source>
        <dbReference type="PROSITE" id="PS00623"/>
    </source>
</evidence>
<dbReference type="GO" id="GO:0016614">
    <property type="term" value="F:oxidoreductase activity, acting on CH-OH group of donors"/>
    <property type="evidence" value="ECO:0007669"/>
    <property type="project" value="InterPro"/>
</dbReference>
<dbReference type="Proteomes" id="UP000321058">
    <property type="component" value="Unassembled WGS sequence"/>
</dbReference>
<dbReference type="InterPro" id="IPR007867">
    <property type="entry name" value="GMC_OxRtase_C"/>
</dbReference>
<dbReference type="SUPFAM" id="SSF51905">
    <property type="entry name" value="FAD/NAD(P)-binding domain"/>
    <property type="match status" value="1"/>
</dbReference>
<keyword evidence="3 6" id="KW-0285">Flavoprotein</keyword>
<keyword evidence="4 5" id="KW-0274">FAD</keyword>
<evidence type="ECO:0000313" key="9">
    <source>
        <dbReference type="Proteomes" id="UP000321058"/>
    </source>
</evidence>
<name>A0A512N403_9HYPH</name>
<feature type="binding site" evidence="5">
    <location>
        <position position="89"/>
    </location>
    <ligand>
        <name>FAD</name>
        <dbReference type="ChEBI" id="CHEBI:57692"/>
    </ligand>
</feature>
<evidence type="ECO:0000256" key="4">
    <source>
        <dbReference type="ARBA" id="ARBA00022827"/>
    </source>
</evidence>
<dbReference type="InterPro" id="IPR036188">
    <property type="entry name" value="FAD/NAD-bd_sf"/>
</dbReference>
<dbReference type="Pfam" id="PF05199">
    <property type="entry name" value="GMC_oxred_C"/>
    <property type="match status" value="1"/>
</dbReference>
<reference evidence="8 9" key="1">
    <citation type="submission" date="2019-07" db="EMBL/GenBank/DDBJ databases">
        <title>Whole genome shotgun sequence of Reyranella soli NBRC 108950.</title>
        <authorList>
            <person name="Hosoyama A."/>
            <person name="Uohara A."/>
            <person name="Ohji S."/>
            <person name="Ichikawa N."/>
        </authorList>
    </citation>
    <scope>NUCLEOTIDE SEQUENCE [LARGE SCALE GENOMIC DNA]</scope>
    <source>
        <strain evidence="8 9">NBRC 108950</strain>
    </source>
</reference>
<comment type="similarity">
    <text evidence="2 6">Belongs to the GMC oxidoreductase family.</text>
</comment>
<dbReference type="PANTHER" id="PTHR11552">
    <property type="entry name" value="GLUCOSE-METHANOL-CHOLINE GMC OXIDOREDUCTASE"/>
    <property type="match status" value="1"/>
</dbReference>
<dbReference type="InterPro" id="IPR000172">
    <property type="entry name" value="GMC_OxRdtase_N"/>
</dbReference>
<keyword evidence="9" id="KW-1185">Reference proteome</keyword>
<evidence type="ECO:0000256" key="3">
    <source>
        <dbReference type="ARBA" id="ARBA00022630"/>
    </source>
</evidence>
<accession>A0A512N403</accession>
<organism evidence="8 9">
    <name type="scientific">Reyranella soli</name>
    <dbReference type="NCBI Taxonomy" id="1230389"/>
    <lineage>
        <taxon>Bacteria</taxon>
        <taxon>Pseudomonadati</taxon>
        <taxon>Pseudomonadota</taxon>
        <taxon>Alphaproteobacteria</taxon>
        <taxon>Hyphomicrobiales</taxon>
        <taxon>Reyranellaceae</taxon>
        <taxon>Reyranella</taxon>
    </lineage>
</organism>
<evidence type="ECO:0000313" key="8">
    <source>
        <dbReference type="EMBL" id="GEP53704.1"/>
    </source>
</evidence>
<dbReference type="RefSeq" id="WP_246158058.1">
    <property type="nucleotide sequence ID" value="NZ_BKAJ01000016.1"/>
</dbReference>
<sequence length="536" mass="58994">MQGEAYDFIVTGAGSAGCAVAGRLSEDGRFRVLLLEAGPKDTYPWIHIPLGYHKTFNNPRVNWMFDSEPEPELNNRIMYQPRGKVLGGTSSINGMVYMRGNAADYDEWRQRGCEGWDYDSVLPYFKRAEDQERGADEFHGVGGPLKVSDHRWQPTLAKAMHEAAQQAGIPANPDFNGRTQEGVGYYQTTINRARRWSSARAYLREAKTRKNLTIATSAHATRVLIENGRAIGIEYRTPDGLKTARANREVIVSGGVYGSPQLLMLSGLGPAEHLQKHGIAVIKDMAGVGSNLHDHFNTYVAYKCAQPVTMNDLINSLPRRIMAGMQYALGRTGPLASMGLYVGALVRSDKRLERPDLQINMFAWAIKERNRHGVVPQPFSAFGLSPVHLRPDGRGTVRLKSADPLAAPEIRFNFLKSANDWNAMIQGLRICRDIGKQAALKPFVVEEILPGAGVEDDAGLRAHIRANGVSNLHPVGTCRMGRNVDDVVDPQLRVHGIERLRVADASIMPSIVAGNTNAPSIMIGEKCADMVRQAAH</sequence>
<dbReference type="PROSITE" id="PS00623">
    <property type="entry name" value="GMC_OXRED_1"/>
    <property type="match status" value="1"/>
</dbReference>
<dbReference type="Gene3D" id="3.50.50.60">
    <property type="entry name" value="FAD/NAD(P)-binding domain"/>
    <property type="match status" value="1"/>
</dbReference>
<gene>
    <name evidence="8" type="ORF">RSO01_08700</name>
</gene>
<dbReference type="PANTHER" id="PTHR11552:SF147">
    <property type="entry name" value="CHOLINE DEHYDROGENASE, MITOCHONDRIAL"/>
    <property type="match status" value="1"/>
</dbReference>
<evidence type="ECO:0000256" key="2">
    <source>
        <dbReference type="ARBA" id="ARBA00010790"/>
    </source>
</evidence>
<comment type="caution">
    <text evidence="8">The sequence shown here is derived from an EMBL/GenBank/DDBJ whole genome shotgun (WGS) entry which is preliminary data.</text>
</comment>
<evidence type="ECO:0000256" key="6">
    <source>
        <dbReference type="RuleBase" id="RU003968"/>
    </source>
</evidence>
<dbReference type="AlphaFoldDB" id="A0A512N403"/>
<feature type="domain" description="Glucose-methanol-choline oxidoreductase N-terminal" evidence="7">
    <location>
        <begin position="83"/>
        <end position="106"/>
    </location>
</feature>
<evidence type="ECO:0000256" key="5">
    <source>
        <dbReference type="PIRSR" id="PIRSR000137-2"/>
    </source>
</evidence>
<dbReference type="GO" id="GO:0050660">
    <property type="term" value="F:flavin adenine dinucleotide binding"/>
    <property type="evidence" value="ECO:0007669"/>
    <property type="project" value="InterPro"/>
</dbReference>
<evidence type="ECO:0000256" key="1">
    <source>
        <dbReference type="ARBA" id="ARBA00001974"/>
    </source>
</evidence>
<dbReference type="SUPFAM" id="SSF54373">
    <property type="entry name" value="FAD-linked reductases, C-terminal domain"/>
    <property type="match status" value="1"/>
</dbReference>
<feature type="binding site" evidence="5">
    <location>
        <position position="85"/>
    </location>
    <ligand>
        <name>FAD</name>
        <dbReference type="ChEBI" id="CHEBI:57692"/>
    </ligand>
</feature>